<dbReference type="EMBL" id="MFEI01000026">
    <property type="protein sequence ID" value="OGE80586.1"/>
    <property type="molecule type" value="Genomic_DNA"/>
</dbReference>
<keyword evidence="1" id="KW-0732">Signal</keyword>
<evidence type="ECO:0008006" key="4">
    <source>
        <dbReference type="Google" id="ProtNLM"/>
    </source>
</evidence>
<proteinExistence type="predicted"/>
<gene>
    <name evidence="2" type="ORF">A2826_02650</name>
</gene>
<name>A0A1F5NSC7_9BACT</name>
<dbReference type="PROSITE" id="PS51257">
    <property type="entry name" value="PROKAR_LIPOPROTEIN"/>
    <property type="match status" value="1"/>
</dbReference>
<sequence>MTFLRTALFAVLLASCLAAQTIKMDQKADYLLAEILDPEITATGLPGLLGMKLYLELLEFKLELGGNACNMNTKLMLSAERLADKSGNHDGTLSIDEWYCFVEQNENRVGFLALLKSRDECDSQSARKAITK</sequence>
<accession>A0A1F5NSC7</accession>
<reference evidence="2 3" key="1">
    <citation type="journal article" date="2016" name="Nat. Commun.">
        <title>Thousands of microbial genomes shed light on interconnected biogeochemical processes in an aquifer system.</title>
        <authorList>
            <person name="Anantharaman K."/>
            <person name="Brown C.T."/>
            <person name="Hug L.A."/>
            <person name="Sharon I."/>
            <person name="Castelle C.J."/>
            <person name="Probst A.J."/>
            <person name="Thomas B.C."/>
            <person name="Singh A."/>
            <person name="Wilkins M.J."/>
            <person name="Karaoz U."/>
            <person name="Brodie E.L."/>
            <person name="Williams K.H."/>
            <person name="Hubbard S.S."/>
            <person name="Banfield J.F."/>
        </authorList>
    </citation>
    <scope>NUCLEOTIDE SEQUENCE [LARGE SCALE GENOMIC DNA]</scope>
</reference>
<protein>
    <recommendedName>
        <fullName evidence="4">DUF5667 domain-containing protein</fullName>
    </recommendedName>
</protein>
<evidence type="ECO:0000313" key="3">
    <source>
        <dbReference type="Proteomes" id="UP000177912"/>
    </source>
</evidence>
<dbReference type="AlphaFoldDB" id="A0A1F5NSC7"/>
<feature type="signal peptide" evidence="1">
    <location>
        <begin position="1"/>
        <end position="19"/>
    </location>
</feature>
<feature type="chain" id="PRO_5009520197" description="DUF5667 domain-containing protein" evidence="1">
    <location>
        <begin position="20"/>
        <end position="132"/>
    </location>
</feature>
<evidence type="ECO:0000256" key="1">
    <source>
        <dbReference type="SAM" id="SignalP"/>
    </source>
</evidence>
<evidence type="ECO:0000313" key="2">
    <source>
        <dbReference type="EMBL" id="OGE80586.1"/>
    </source>
</evidence>
<organism evidence="2 3">
    <name type="scientific">Candidatus Doudnabacteria bacterium RIFCSPHIGHO2_01_FULL_43_23</name>
    <dbReference type="NCBI Taxonomy" id="1817822"/>
    <lineage>
        <taxon>Bacteria</taxon>
        <taxon>Candidatus Doudnaibacteriota</taxon>
    </lineage>
</organism>
<comment type="caution">
    <text evidence="2">The sequence shown here is derived from an EMBL/GenBank/DDBJ whole genome shotgun (WGS) entry which is preliminary data.</text>
</comment>
<dbReference type="Proteomes" id="UP000177912">
    <property type="component" value="Unassembled WGS sequence"/>
</dbReference>